<organism evidence="5 6">
    <name type="scientific">candidate division WS5 bacterium</name>
    <dbReference type="NCBI Taxonomy" id="2093353"/>
    <lineage>
        <taxon>Bacteria</taxon>
        <taxon>candidate division WS5</taxon>
    </lineage>
</organism>
<keyword evidence="2" id="KW-0645">Protease</keyword>
<evidence type="ECO:0000313" key="6">
    <source>
        <dbReference type="Proteomes" id="UP000285655"/>
    </source>
</evidence>
<dbReference type="PANTHER" id="PTHR20842:SF0">
    <property type="entry name" value="ALPHA-ASPARTYL DIPEPTIDASE"/>
    <property type="match status" value="1"/>
</dbReference>
<reference evidence="5 6" key="1">
    <citation type="journal article" date="2017" name="ISME J.">
        <title>Energy and carbon metabolisms in a deep terrestrial subsurface fluid microbial community.</title>
        <authorList>
            <person name="Momper L."/>
            <person name="Jungbluth S.P."/>
            <person name="Lee M.D."/>
            <person name="Amend J.P."/>
        </authorList>
    </citation>
    <scope>NUCLEOTIDE SEQUENCE [LARGE SCALE GENOMIC DNA]</scope>
    <source>
        <strain evidence="5">SURF_29</strain>
    </source>
</reference>
<evidence type="ECO:0000256" key="4">
    <source>
        <dbReference type="ARBA" id="ARBA00022825"/>
    </source>
</evidence>
<dbReference type="AlphaFoldDB" id="A0A419DBP6"/>
<proteinExistence type="inferred from homology"/>
<name>A0A419DBP6_9BACT</name>
<evidence type="ECO:0000256" key="3">
    <source>
        <dbReference type="ARBA" id="ARBA00022801"/>
    </source>
</evidence>
<dbReference type="InterPro" id="IPR005320">
    <property type="entry name" value="Peptidase_S51"/>
</dbReference>
<dbReference type="InterPro" id="IPR029062">
    <property type="entry name" value="Class_I_gatase-like"/>
</dbReference>
<comment type="similarity">
    <text evidence="1">Belongs to the peptidase S51 family.</text>
</comment>
<dbReference type="Proteomes" id="UP000285655">
    <property type="component" value="Unassembled WGS sequence"/>
</dbReference>
<dbReference type="GO" id="GO:0008236">
    <property type="term" value="F:serine-type peptidase activity"/>
    <property type="evidence" value="ECO:0007669"/>
    <property type="project" value="UniProtKB-KW"/>
</dbReference>
<evidence type="ECO:0008006" key="7">
    <source>
        <dbReference type="Google" id="ProtNLM"/>
    </source>
</evidence>
<accession>A0A419DBP6</accession>
<evidence type="ECO:0000313" key="5">
    <source>
        <dbReference type="EMBL" id="RJO60518.1"/>
    </source>
</evidence>
<dbReference type="Gene3D" id="3.40.50.880">
    <property type="match status" value="1"/>
</dbReference>
<dbReference type="EMBL" id="QZJW01000044">
    <property type="protein sequence ID" value="RJO60518.1"/>
    <property type="molecule type" value="Genomic_DNA"/>
</dbReference>
<keyword evidence="3" id="KW-0378">Hydrolase</keyword>
<dbReference type="GO" id="GO:0006508">
    <property type="term" value="P:proteolysis"/>
    <property type="evidence" value="ECO:0007669"/>
    <property type="project" value="UniProtKB-KW"/>
</dbReference>
<dbReference type="PANTHER" id="PTHR20842">
    <property type="entry name" value="PROTEASE S51 ALPHA-ASPARTYL DIPEPTIDASE"/>
    <property type="match status" value="1"/>
</dbReference>
<evidence type="ECO:0000256" key="2">
    <source>
        <dbReference type="ARBA" id="ARBA00022670"/>
    </source>
</evidence>
<dbReference type="SUPFAM" id="SSF52317">
    <property type="entry name" value="Class I glutamine amidotransferase-like"/>
    <property type="match status" value="1"/>
</dbReference>
<gene>
    <name evidence="5" type="ORF">C4544_04925</name>
</gene>
<keyword evidence="4" id="KW-0720">Serine protease</keyword>
<evidence type="ECO:0000256" key="1">
    <source>
        <dbReference type="ARBA" id="ARBA00006534"/>
    </source>
</evidence>
<sequence length="218" mass="24616">MKLLLTSTGITNQTIRDELIRLVGKPLTEMVVAYIPTAVNAARPTDKRWMIENLKRLDQLKVGKIDILDFSAIPKDLWLPRLEQSDALFVEGGNTYHLLYSMKKAGLDQILKNLPKDKVYIGSSAGSVIMGEKVVTMAPRKYSEEIPEFEGDDGLGLVDFSLRPHFYRADRPDFTDDKIQELAEEFNGIFYAIDDETAISVDGDEVKVISEGKWGRFE</sequence>
<dbReference type="Pfam" id="PF03575">
    <property type="entry name" value="Peptidase_S51"/>
    <property type="match status" value="1"/>
</dbReference>
<comment type="caution">
    <text evidence="5">The sequence shown here is derived from an EMBL/GenBank/DDBJ whole genome shotgun (WGS) entry which is preliminary data.</text>
</comment>
<protein>
    <recommendedName>
        <fullName evidence="7">Peptidase E</fullName>
    </recommendedName>
</protein>